<dbReference type="PANTHER" id="PTHR31973">
    <property type="entry name" value="POLYPROTEIN, PUTATIVE-RELATED"/>
    <property type="match status" value="1"/>
</dbReference>
<protein>
    <submittedName>
        <fullName evidence="7">Protein FAR1-RELATED SEQUENCE like</fullName>
    </submittedName>
</protein>
<dbReference type="InterPro" id="IPR018289">
    <property type="entry name" value="MULE_transposase_dom"/>
</dbReference>
<sequence>MGKGKLIVICQSGGEFLTNDDGSMSYTGGEAHAIEINCETVFDDLKLKIAELCNLEYRTLSIKYFLPGNKRTLITLANDKDLRRMFDFHANCVTADFFISGTEGFNREALNSNRPSELKVAESVIRNIASTPNTASKAANKETNHSPFMLGTSSNLSPVHSLGDDQGAHCSSPTGSIAVAADANFKSLMLTDMDSTPADTVKKRRRTASWTISANGPKIVAVSENVEDKRKTRSQKKNTKNQNIVLVAENVDHQQNITPCKGDSNCSSIVACSNDLPPEKLVASWKDSITGVGQEFKGVSEFRDVLQKYAIAHRFAYKLIKNDTNRATGICIADGCPWRIHASWVPSAHSFKIKSMYESHTCGGESWKSAHPTKNWLVSIIKDRLRDSPHHKPKDIANAILTDFGLELNYTQVWRGLEDAREQLQGSYREAYSQLPGFCKKMVEANPGSFVKLFTYDDKRFQHLFVSFRASLKGFETGCRPLLFLDSTSLKSKYQEDLLTATALDGDDSAFPVAFAIVDNENDDNWRWFLEQLSHVVATSQPLTFVSDREKGLKKPILEIFENAHHGYSIYHLLESFMRNLKGPFHGDGKASLPGSFMAAAHAVRLDVFKMSLEQIKRVSSEAHDWVVQIEPEYWTNALFKGENYNHIMLNVVESYTNWIDEMQELPIIQKAEGLSSKIMELINTRRIDSTRWSSKLTPLKEAKLQEESLSARGLKVLFSSDTLFEVHDDSINVVNIDKQECSCLVWKATGLPCRHAMAVFNCTSRNVYDYCSRYFTVDNCRGIYSDSINPVSSSFNPSSGEEAAEETETETVLPPCTSKLAKQHKKNQKKADVNRKTVTCSKCKEAGHNKVTCKATI</sequence>
<evidence type="ECO:0000259" key="6">
    <source>
        <dbReference type="PROSITE" id="PS50966"/>
    </source>
</evidence>
<dbReference type="InterPro" id="IPR007527">
    <property type="entry name" value="Znf_SWIM"/>
</dbReference>
<feature type="region of interest" description="Disordered" evidence="5">
    <location>
        <begin position="132"/>
        <end position="171"/>
    </location>
</feature>
<feature type="domain" description="SWIM-type" evidence="6">
    <location>
        <begin position="733"/>
        <end position="765"/>
    </location>
</feature>
<dbReference type="InterPro" id="IPR000270">
    <property type="entry name" value="PB1_dom"/>
</dbReference>
<dbReference type="SUPFAM" id="SSF54277">
    <property type="entry name" value="CAD &amp; PB1 domains"/>
    <property type="match status" value="1"/>
</dbReference>
<dbReference type="SMART" id="SM00666">
    <property type="entry name" value="PB1"/>
    <property type="match status" value="1"/>
</dbReference>
<keyword evidence="8" id="KW-1185">Reference proteome</keyword>
<evidence type="ECO:0000256" key="3">
    <source>
        <dbReference type="ARBA" id="ARBA00022833"/>
    </source>
</evidence>
<proteinExistence type="predicted"/>
<dbReference type="AlphaFoldDB" id="A0AAD7LH17"/>
<dbReference type="Pfam" id="PF00564">
    <property type="entry name" value="PB1"/>
    <property type="match status" value="1"/>
</dbReference>
<evidence type="ECO:0000313" key="7">
    <source>
        <dbReference type="EMBL" id="KAJ7957692.1"/>
    </source>
</evidence>
<dbReference type="EMBL" id="JARAOO010000009">
    <property type="protein sequence ID" value="KAJ7957692.1"/>
    <property type="molecule type" value="Genomic_DNA"/>
</dbReference>
<keyword evidence="3" id="KW-0862">Zinc</keyword>
<evidence type="ECO:0000256" key="2">
    <source>
        <dbReference type="ARBA" id="ARBA00022771"/>
    </source>
</evidence>
<accession>A0AAD7LH17</accession>
<evidence type="ECO:0000256" key="5">
    <source>
        <dbReference type="SAM" id="MobiDB-lite"/>
    </source>
</evidence>
<dbReference type="GO" id="GO:0008270">
    <property type="term" value="F:zinc ion binding"/>
    <property type="evidence" value="ECO:0007669"/>
    <property type="project" value="UniProtKB-KW"/>
</dbReference>
<dbReference type="Proteomes" id="UP001163823">
    <property type="component" value="Chromosome 9"/>
</dbReference>
<keyword evidence="2 4" id="KW-0863">Zinc-finger</keyword>
<comment type="caution">
    <text evidence="7">The sequence shown here is derived from an EMBL/GenBank/DDBJ whole genome shotgun (WGS) entry which is preliminary data.</text>
</comment>
<dbReference type="PANTHER" id="PTHR31973:SF149">
    <property type="entry name" value="SWIM-TYPE DOMAIN-CONTAINING PROTEIN"/>
    <property type="match status" value="1"/>
</dbReference>
<reference evidence="7" key="1">
    <citation type="journal article" date="2023" name="Science">
        <title>Elucidation of the pathway for biosynthesis of saponin adjuvants from the soapbark tree.</title>
        <authorList>
            <person name="Reed J."/>
            <person name="Orme A."/>
            <person name="El-Demerdash A."/>
            <person name="Owen C."/>
            <person name="Martin L.B.B."/>
            <person name="Misra R.C."/>
            <person name="Kikuchi S."/>
            <person name="Rejzek M."/>
            <person name="Martin A.C."/>
            <person name="Harkess A."/>
            <person name="Leebens-Mack J."/>
            <person name="Louveau T."/>
            <person name="Stephenson M.J."/>
            <person name="Osbourn A."/>
        </authorList>
    </citation>
    <scope>NUCLEOTIDE SEQUENCE</scope>
    <source>
        <strain evidence="7">S10</strain>
    </source>
</reference>
<evidence type="ECO:0000256" key="1">
    <source>
        <dbReference type="ARBA" id="ARBA00022723"/>
    </source>
</evidence>
<dbReference type="KEGG" id="qsa:O6P43_023961"/>
<dbReference type="SMART" id="SM00575">
    <property type="entry name" value="ZnF_PMZ"/>
    <property type="match status" value="1"/>
</dbReference>
<evidence type="ECO:0000256" key="4">
    <source>
        <dbReference type="PROSITE-ProRule" id="PRU00325"/>
    </source>
</evidence>
<evidence type="ECO:0000313" key="8">
    <source>
        <dbReference type="Proteomes" id="UP001163823"/>
    </source>
</evidence>
<keyword evidence="1" id="KW-0479">Metal-binding</keyword>
<name>A0AAD7LH17_QUISA</name>
<dbReference type="Pfam" id="PF10551">
    <property type="entry name" value="MULE"/>
    <property type="match status" value="1"/>
</dbReference>
<dbReference type="InterPro" id="IPR006564">
    <property type="entry name" value="Znf_PMZ"/>
</dbReference>
<dbReference type="InterPro" id="IPR004332">
    <property type="entry name" value="Transposase_MuDR"/>
</dbReference>
<dbReference type="PROSITE" id="PS50966">
    <property type="entry name" value="ZF_SWIM"/>
    <property type="match status" value="1"/>
</dbReference>
<gene>
    <name evidence="7" type="ORF">O6P43_023961</name>
</gene>
<dbReference type="Pfam" id="PF04434">
    <property type="entry name" value="SWIM"/>
    <property type="match status" value="1"/>
</dbReference>
<organism evidence="7 8">
    <name type="scientific">Quillaja saponaria</name>
    <name type="common">Soap bark tree</name>
    <dbReference type="NCBI Taxonomy" id="32244"/>
    <lineage>
        <taxon>Eukaryota</taxon>
        <taxon>Viridiplantae</taxon>
        <taxon>Streptophyta</taxon>
        <taxon>Embryophyta</taxon>
        <taxon>Tracheophyta</taxon>
        <taxon>Spermatophyta</taxon>
        <taxon>Magnoliopsida</taxon>
        <taxon>eudicotyledons</taxon>
        <taxon>Gunneridae</taxon>
        <taxon>Pentapetalae</taxon>
        <taxon>rosids</taxon>
        <taxon>fabids</taxon>
        <taxon>Fabales</taxon>
        <taxon>Quillajaceae</taxon>
        <taxon>Quillaja</taxon>
    </lineage>
</organism>
<dbReference type="Pfam" id="PF03108">
    <property type="entry name" value="DBD_Tnp_Mut"/>
    <property type="match status" value="1"/>
</dbReference>